<dbReference type="PROSITE" id="PS51820">
    <property type="entry name" value="PA14"/>
    <property type="match status" value="1"/>
</dbReference>
<comment type="catalytic activity">
    <reaction evidence="1">
        <text>Hydrolysis of terminal, non-reducing beta-D-glucosyl residues with release of beta-D-glucose.</text>
        <dbReference type="EC" id="3.2.1.21"/>
    </reaction>
</comment>
<dbReference type="Gene3D" id="2.60.40.10">
    <property type="entry name" value="Immunoglobulins"/>
    <property type="match status" value="1"/>
</dbReference>
<evidence type="ECO:0000256" key="11">
    <source>
        <dbReference type="ARBA" id="ARBA00039569"/>
    </source>
</evidence>
<evidence type="ECO:0000256" key="14">
    <source>
        <dbReference type="ARBA" id="ARBA00041809"/>
    </source>
</evidence>
<comment type="caution">
    <text evidence="16">The sequence shown here is derived from an EMBL/GenBank/DDBJ whole genome shotgun (WGS) entry which is preliminary data.</text>
</comment>
<dbReference type="InterPro" id="IPR013783">
    <property type="entry name" value="Ig-like_fold"/>
</dbReference>
<evidence type="ECO:0000256" key="13">
    <source>
        <dbReference type="ARBA" id="ARBA00041603"/>
    </source>
</evidence>
<dbReference type="InterPro" id="IPR037524">
    <property type="entry name" value="PA14/GLEYA"/>
</dbReference>
<evidence type="ECO:0000313" key="16">
    <source>
        <dbReference type="EMBL" id="THY28646.1"/>
    </source>
</evidence>
<dbReference type="PANTHER" id="PTHR42715">
    <property type="entry name" value="BETA-GLUCOSIDASE"/>
    <property type="match status" value="1"/>
</dbReference>
<dbReference type="Proteomes" id="UP000306584">
    <property type="component" value="Unassembled WGS sequence"/>
</dbReference>
<keyword evidence="10" id="KW-0624">Polysaccharide degradation</keyword>
<keyword evidence="8" id="KW-0119">Carbohydrate metabolism</keyword>
<evidence type="ECO:0000313" key="17">
    <source>
        <dbReference type="Proteomes" id="UP000306584"/>
    </source>
</evidence>
<dbReference type="SUPFAM" id="SSF52279">
    <property type="entry name" value="Beta-D-glucan exohydrolase, C-terminal domain"/>
    <property type="match status" value="1"/>
</dbReference>
<sequence length="834" mass="91776">MDLQATLAQLTLEEKVSLLSGADFWHTRSIPRLNIPSLRLSDGPNGVRGTKFFDGVPAACLPCGTALGATWNRELLEDAGHLIAEECKAKSAHVWLGPTVNVQRSPLGGRGFESYSEDPLLSGLLAAAIVRGVQDSGIASTIKHFVANDMEHERKAVDCVVSERALHEIYLLPFQIVVRDASPMAFMTSYNKLNGCHVSEHRNLLQQMLREEWGWRGLITSDWYGTYSTTEAVNAGLDLEMPGPTEWRGLILANSIRAGKISMKTLDARVGAVLRLVDQVSKSDIPERGPERTNDKKETSEKLRNLSAEGLVLLKNEGSTLPLDTAKTVAIIGPNAKILRFCGGGSAALRPYNSKTIYDAMLEVNTNTKYAVGCETHAQLPSLSPLLRLPGGKSGFFSFKVYLEPPEDPHRVPIDSIELDDTNILLIDYQHPKVKNDMLYATMTAELCPDESGEYLFGLTVAGTARLYIDDELLIDNFTVQKPGDSFFGSGTVEERGRLTLEAGKTYKWRVEFGSAPTSKTKQNGVTMFGPGGVRIGCTRIIDAEEEIHKAIAVAREVDQVVLCCGLSGDWESEGFDRPNMHLPGLQNRLVEEVCKVNSRAIVVLQSGNPVTTPWVDQAPAILQAWYGGNETASAIVDMLFGKSCPSGKLPLSWPKRNEDNPAFLNYRSDEGRCLYGEDIYVGYRYYEKVGCGVQWPFGFGLSYAEFQLLGQQIKHEDVDGLGETISVTVQVKNISTKFDGAEVVQLYVSPPKSGIGRPLKELKAFSKVFVRCGEIVTAKVSVSLRYATSYWSEREEAWVSQKGMYKILIGTSSDHTPLEATFETKSTFSWNGV</sequence>
<dbReference type="InterPro" id="IPR036881">
    <property type="entry name" value="Glyco_hydro_3_C_sf"/>
</dbReference>
<evidence type="ECO:0000256" key="1">
    <source>
        <dbReference type="ARBA" id="ARBA00000448"/>
    </source>
</evidence>
<dbReference type="SMART" id="SM01217">
    <property type="entry name" value="Fn3_like"/>
    <property type="match status" value="1"/>
</dbReference>
<dbReference type="AlphaFoldDB" id="A0A4S9LGM5"/>
<dbReference type="EC" id="3.2.1.21" evidence="4"/>
<evidence type="ECO:0000259" key="15">
    <source>
        <dbReference type="PROSITE" id="PS51820"/>
    </source>
</evidence>
<evidence type="ECO:0000256" key="3">
    <source>
        <dbReference type="ARBA" id="ARBA00005336"/>
    </source>
</evidence>
<keyword evidence="9" id="KW-0326">Glycosidase</keyword>
<reference evidence="16 17" key="1">
    <citation type="submission" date="2018-10" db="EMBL/GenBank/DDBJ databases">
        <title>Fifty Aureobasidium pullulans genomes reveal a recombining polyextremotolerant generalist.</title>
        <authorList>
            <person name="Gostincar C."/>
            <person name="Turk M."/>
            <person name="Zajc J."/>
            <person name="Gunde-Cimerman N."/>
        </authorList>
    </citation>
    <scope>NUCLEOTIDE SEQUENCE [LARGE SCALE GENOMIC DNA]</scope>
    <source>
        <strain evidence="16 17">EXF-6604</strain>
    </source>
</reference>
<dbReference type="InterPro" id="IPR050288">
    <property type="entry name" value="Cellulose_deg_GH3"/>
</dbReference>
<accession>A0A4S9LGM5</accession>
<protein>
    <recommendedName>
        <fullName evidence="11">Probable beta-glucosidase I</fullName>
        <ecNumber evidence="4">3.2.1.21</ecNumber>
    </recommendedName>
    <alternativeName>
        <fullName evidence="12">Beta-D-glucoside glucohydrolase I</fullName>
    </alternativeName>
    <alternativeName>
        <fullName evidence="13">Cellobiase I</fullName>
    </alternativeName>
    <alternativeName>
        <fullName evidence="14">Gentiobiase I</fullName>
    </alternativeName>
</protein>
<dbReference type="Pfam" id="PF01915">
    <property type="entry name" value="Glyco_hydro_3_C"/>
    <property type="match status" value="1"/>
</dbReference>
<dbReference type="GO" id="GO:0008422">
    <property type="term" value="F:beta-glucosidase activity"/>
    <property type="evidence" value="ECO:0007669"/>
    <property type="project" value="UniProtKB-EC"/>
</dbReference>
<dbReference type="FunFam" id="2.60.40.10:FF:000495">
    <property type="entry name" value="Periplasmic beta-glucosidase"/>
    <property type="match status" value="1"/>
</dbReference>
<dbReference type="PRINTS" id="PR00133">
    <property type="entry name" value="GLHYDRLASE3"/>
</dbReference>
<dbReference type="Pfam" id="PF14310">
    <property type="entry name" value="Fn3-like"/>
    <property type="match status" value="1"/>
</dbReference>
<evidence type="ECO:0000256" key="2">
    <source>
        <dbReference type="ARBA" id="ARBA00004987"/>
    </source>
</evidence>
<dbReference type="SUPFAM" id="SSF56988">
    <property type="entry name" value="Anthrax protective antigen"/>
    <property type="match status" value="1"/>
</dbReference>
<dbReference type="InterPro" id="IPR002772">
    <property type="entry name" value="Glyco_hydro_3_C"/>
</dbReference>
<feature type="domain" description="PA14" evidence="15">
    <location>
        <begin position="392"/>
        <end position="552"/>
    </location>
</feature>
<evidence type="ECO:0000256" key="6">
    <source>
        <dbReference type="ARBA" id="ARBA00023001"/>
    </source>
</evidence>
<evidence type="ECO:0000256" key="8">
    <source>
        <dbReference type="ARBA" id="ARBA00023277"/>
    </source>
</evidence>
<keyword evidence="5" id="KW-0378">Hydrolase</keyword>
<evidence type="ECO:0000256" key="9">
    <source>
        <dbReference type="ARBA" id="ARBA00023295"/>
    </source>
</evidence>
<dbReference type="InterPro" id="IPR026891">
    <property type="entry name" value="Fn3-like"/>
</dbReference>
<comment type="similarity">
    <text evidence="3">Belongs to the glycosyl hydrolase 3 family.</text>
</comment>
<keyword evidence="7" id="KW-0325">Glycoprotein</keyword>
<dbReference type="InterPro" id="IPR011658">
    <property type="entry name" value="PA14_dom"/>
</dbReference>
<dbReference type="EMBL" id="QZBD01000113">
    <property type="protein sequence ID" value="THY28646.1"/>
    <property type="molecule type" value="Genomic_DNA"/>
</dbReference>
<dbReference type="InterPro" id="IPR017853">
    <property type="entry name" value="GH"/>
</dbReference>
<dbReference type="SUPFAM" id="SSF51445">
    <property type="entry name" value="(Trans)glycosidases"/>
    <property type="match status" value="1"/>
</dbReference>
<keyword evidence="6" id="KW-0136">Cellulose degradation</keyword>
<dbReference type="Gene3D" id="2.60.120.260">
    <property type="entry name" value="Galactose-binding domain-like"/>
    <property type="match status" value="1"/>
</dbReference>
<evidence type="ECO:0000256" key="5">
    <source>
        <dbReference type="ARBA" id="ARBA00022801"/>
    </source>
</evidence>
<dbReference type="SMART" id="SM00758">
    <property type="entry name" value="PA14"/>
    <property type="match status" value="1"/>
</dbReference>
<dbReference type="InterPro" id="IPR036962">
    <property type="entry name" value="Glyco_hydro_3_N_sf"/>
</dbReference>
<evidence type="ECO:0000256" key="10">
    <source>
        <dbReference type="ARBA" id="ARBA00023326"/>
    </source>
</evidence>
<dbReference type="FunFam" id="3.20.20.300:FF:000006">
    <property type="entry name" value="Beta-glucosidase H"/>
    <property type="match status" value="1"/>
</dbReference>
<dbReference type="PANTHER" id="PTHR42715:SF27">
    <property type="entry name" value="BETA-GLUCOSIDASE-RELATED"/>
    <property type="match status" value="1"/>
</dbReference>
<name>A0A4S9LGM5_AURPU</name>
<dbReference type="GO" id="GO:0030245">
    <property type="term" value="P:cellulose catabolic process"/>
    <property type="evidence" value="ECO:0007669"/>
    <property type="project" value="UniProtKB-KW"/>
</dbReference>
<dbReference type="InterPro" id="IPR001764">
    <property type="entry name" value="Glyco_hydro_3_N"/>
</dbReference>
<organism evidence="16 17">
    <name type="scientific">Aureobasidium pullulans</name>
    <name type="common">Black yeast</name>
    <name type="synonym">Pullularia pullulans</name>
    <dbReference type="NCBI Taxonomy" id="5580"/>
    <lineage>
        <taxon>Eukaryota</taxon>
        <taxon>Fungi</taxon>
        <taxon>Dikarya</taxon>
        <taxon>Ascomycota</taxon>
        <taxon>Pezizomycotina</taxon>
        <taxon>Dothideomycetes</taxon>
        <taxon>Dothideomycetidae</taxon>
        <taxon>Dothideales</taxon>
        <taxon>Saccotheciaceae</taxon>
        <taxon>Aureobasidium</taxon>
    </lineage>
</organism>
<dbReference type="Pfam" id="PF07691">
    <property type="entry name" value="PA14"/>
    <property type="match status" value="1"/>
</dbReference>
<comment type="pathway">
    <text evidence="2">Glycan metabolism; cellulose degradation.</text>
</comment>
<evidence type="ECO:0000256" key="7">
    <source>
        <dbReference type="ARBA" id="ARBA00023180"/>
    </source>
</evidence>
<proteinExistence type="inferred from homology"/>
<dbReference type="Pfam" id="PF00933">
    <property type="entry name" value="Glyco_hydro_3"/>
    <property type="match status" value="1"/>
</dbReference>
<dbReference type="Gene3D" id="3.40.50.1700">
    <property type="entry name" value="Glycoside hydrolase family 3 C-terminal domain"/>
    <property type="match status" value="1"/>
</dbReference>
<evidence type="ECO:0000256" key="12">
    <source>
        <dbReference type="ARBA" id="ARBA00041279"/>
    </source>
</evidence>
<evidence type="ECO:0000256" key="4">
    <source>
        <dbReference type="ARBA" id="ARBA00012744"/>
    </source>
</evidence>
<dbReference type="Gene3D" id="3.20.20.300">
    <property type="entry name" value="Glycoside hydrolase, family 3, N-terminal domain"/>
    <property type="match status" value="1"/>
</dbReference>
<gene>
    <name evidence="16" type="ORF">D6D01_03824</name>
</gene>